<dbReference type="OrthoDB" id="423598at2759"/>
<dbReference type="SUPFAM" id="SSF103511">
    <property type="entry name" value="Chlorophyll a-b binding protein"/>
    <property type="match status" value="1"/>
</dbReference>
<reference evidence="7" key="1">
    <citation type="submission" date="2021-11" db="EMBL/GenBank/DDBJ databases">
        <authorList>
            <consortium name="Genoscope - CEA"/>
            <person name="William W."/>
        </authorList>
    </citation>
    <scope>NUCLEOTIDE SEQUENCE</scope>
</reference>
<evidence type="ECO:0000256" key="4">
    <source>
        <dbReference type="ARBA" id="ARBA00022640"/>
    </source>
</evidence>
<evidence type="ECO:0000256" key="3">
    <source>
        <dbReference type="ARBA" id="ARBA00022528"/>
    </source>
</evidence>
<keyword evidence="3" id="KW-0150">Chloroplast</keyword>
<evidence type="ECO:0000256" key="2">
    <source>
        <dbReference type="ARBA" id="ARBA00005933"/>
    </source>
</evidence>
<evidence type="ECO:0000313" key="8">
    <source>
        <dbReference type="Proteomes" id="UP000789595"/>
    </source>
</evidence>
<dbReference type="AlphaFoldDB" id="A0A8J2T350"/>
<dbReference type="Pfam" id="PF00504">
    <property type="entry name" value="Chloroa_b-bind"/>
    <property type="match status" value="1"/>
</dbReference>
<evidence type="ECO:0000313" key="7">
    <source>
        <dbReference type="EMBL" id="CAH0380057.1"/>
    </source>
</evidence>
<dbReference type="Proteomes" id="UP000789595">
    <property type="component" value="Unassembled WGS sequence"/>
</dbReference>
<feature type="signal peptide" evidence="6">
    <location>
        <begin position="1"/>
        <end position="15"/>
    </location>
</feature>
<comment type="similarity">
    <text evidence="2">Belongs to the fucoxanthin chlorophyll protein family.</text>
</comment>
<accession>A0A8J2T350</accession>
<comment type="subcellular location">
    <subcellularLocation>
        <location evidence="1">Plastid</location>
        <location evidence="1">Chloroplast</location>
    </subcellularLocation>
</comment>
<dbReference type="EMBL" id="CAKKNE010000006">
    <property type="protein sequence ID" value="CAH0380057.1"/>
    <property type="molecule type" value="Genomic_DNA"/>
</dbReference>
<evidence type="ECO:0000256" key="1">
    <source>
        <dbReference type="ARBA" id="ARBA00004229"/>
    </source>
</evidence>
<sequence length="302" mass="32411">MQLISTLALAASASALVAPVAPQTSKVVRAGATLDDQLKKIPGVSPLKNAPADYGFDPLGFAKVSYPRFGLPDDELLRTNNLRDAELRHGRLAMLAAAAWPIQELVHPSLAKLAGAPELLSDGRSPSILNGGLVAGPVPAFLLATAAAIGYLDVQAEAKKAEYPAEDWIPGYYGFDPLNIVGGMSPLAIKNMQARFGVRNTLHAVDAPARRLPHAGQGDQQWKTRYGRRRRLRRPGGHDGRARDLRERAVLHAHHLLPVGPAPPHGRVRHRVVPLLGSPPLSRVVNVPCRYSTNAGARGRSH</sequence>
<feature type="region of interest" description="Disordered" evidence="5">
    <location>
        <begin position="212"/>
        <end position="242"/>
    </location>
</feature>
<organism evidence="7 8">
    <name type="scientific">Pelagomonas calceolata</name>
    <dbReference type="NCBI Taxonomy" id="35677"/>
    <lineage>
        <taxon>Eukaryota</taxon>
        <taxon>Sar</taxon>
        <taxon>Stramenopiles</taxon>
        <taxon>Ochrophyta</taxon>
        <taxon>Pelagophyceae</taxon>
        <taxon>Pelagomonadales</taxon>
        <taxon>Pelagomonadaceae</taxon>
        <taxon>Pelagomonas</taxon>
    </lineage>
</organism>
<feature type="chain" id="PRO_5035220062" evidence="6">
    <location>
        <begin position="16"/>
        <end position="302"/>
    </location>
</feature>
<gene>
    <name evidence="7" type="ORF">PECAL_6P16940</name>
</gene>
<feature type="compositionally biased region" description="Basic residues" evidence="5">
    <location>
        <begin position="225"/>
        <end position="235"/>
    </location>
</feature>
<keyword evidence="8" id="KW-1185">Reference proteome</keyword>
<evidence type="ECO:0000256" key="5">
    <source>
        <dbReference type="SAM" id="MobiDB-lite"/>
    </source>
</evidence>
<proteinExistence type="inferred from homology"/>
<dbReference type="GO" id="GO:0009507">
    <property type="term" value="C:chloroplast"/>
    <property type="evidence" value="ECO:0007669"/>
    <property type="project" value="UniProtKB-SubCell"/>
</dbReference>
<dbReference type="Gene3D" id="1.10.3460.10">
    <property type="entry name" value="Chlorophyll a/b binding protein domain"/>
    <property type="match status" value="1"/>
</dbReference>
<name>A0A8J2T350_9STRA</name>
<protein>
    <submittedName>
        <fullName evidence="7">Uncharacterized protein</fullName>
    </submittedName>
</protein>
<evidence type="ECO:0000256" key="6">
    <source>
        <dbReference type="SAM" id="SignalP"/>
    </source>
</evidence>
<keyword evidence="6" id="KW-0732">Signal</keyword>
<keyword evidence="4" id="KW-0934">Plastid</keyword>
<comment type="caution">
    <text evidence="7">The sequence shown here is derived from an EMBL/GenBank/DDBJ whole genome shotgun (WGS) entry which is preliminary data.</text>
</comment>
<dbReference type="InterPro" id="IPR022796">
    <property type="entry name" value="Chloroa_b-bind"/>
</dbReference>